<dbReference type="FunFam" id="3.30.2460.20:FF:000001">
    <property type="entry name" value="Wnt homolog"/>
    <property type="match status" value="1"/>
</dbReference>
<dbReference type="CDD" id="cd19336">
    <property type="entry name" value="Wnt_Wnt4"/>
    <property type="match status" value="1"/>
</dbReference>
<comment type="subcellular location">
    <subcellularLocation>
        <location evidence="1 10">Secreted</location>
        <location evidence="1 10">Extracellular space</location>
        <location evidence="1 10">Extracellular matrix</location>
    </subcellularLocation>
</comment>
<dbReference type="GO" id="GO:0005125">
    <property type="term" value="F:cytokine activity"/>
    <property type="evidence" value="ECO:0007669"/>
    <property type="project" value="TreeGrafter"/>
</dbReference>
<dbReference type="InterPro" id="IPR005817">
    <property type="entry name" value="Wnt"/>
</dbReference>
<keyword evidence="5" id="KW-0272">Extracellular matrix</keyword>
<dbReference type="PANTHER" id="PTHR12027">
    <property type="entry name" value="WNT RELATED"/>
    <property type="match status" value="1"/>
</dbReference>
<evidence type="ECO:0000256" key="8">
    <source>
        <dbReference type="ARBA" id="ARBA00023180"/>
    </source>
</evidence>
<evidence type="ECO:0000256" key="6">
    <source>
        <dbReference type="ARBA" id="ARBA00022687"/>
    </source>
</evidence>
<keyword evidence="4" id="KW-0964">Secreted</keyword>
<name>A0A9X0DBR0_9CNID</name>
<dbReference type="PANTHER" id="PTHR12027:SF101">
    <property type="entry name" value="PROTEIN WNT-4"/>
    <property type="match status" value="1"/>
</dbReference>
<evidence type="ECO:0000256" key="7">
    <source>
        <dbReference type="ARBA" id="ARBA00023157"/>
    </source>
</evidence>
<evidence type="ECO:0000313" key="12">
    <source>
        <dbReference type="Proteomes" id="UP001163046"/>
    </source>
</evidence>
<dbReference type="InterPro" id="IPR043158">
    <property type="entry name" value="Wnt_C"/>
</dbReference>
<evidence type="ECO:0000256" key="1">
    <source>
        <dbReference type="ARBA" id="ARBA00004498"/>
    </source>
</evidence>
<accession>A0A9X0DBR0</accession>
<protein>
    <recommendedName>
        <fullName evidence="10">Protein Wnt</fullName>
    </recommendedName>
</protein>
<evidence type="ECO:0000256" key="4">
    <source>
        <dbReference type="ARBA" id="ARBA00022525"/>
    </source>
</evidence>
<dbReference type="PRINTS" id="PR01349">
    <property type="entry name" value="WNTPROTEIN"/>
</dbReference>
<organism evidence="11 12">
    <name type="scientific">Desmophyllum pertusum</name>
    <dbReference type="NCBI Taxonomy" id="174260"/>
    <lineage>
        <taxon>Eukaryota</taxon>
        <taxon>Metazoa</taxon>
        <taxon>Cnidaria</taxon>
        <taxon>Anthozoa</taxon>
        <taxon>Hexacorallia</taxon>
        <taxon>Scleractinia</taxon>
        <taxon>Caryophylliina</taxon>
        <taxon>Caryophylliidae</taxon>
        <taxon>Desmophyllum</taxon>
    </lineage>
</organism>
<dbReference type="AlphaFoldDB" id="A0A9X0DBR0"/>
<evidence type="ECO:0000256" key="3">
    <source>
        <dbReference type="ARBA" id="ARBA00022473"/>
    </source>
</evidence>
<dbReference type="Gene3D" id="3.30.2460.20">
    <property type="match status" value="1"/>
</dbReference>
<keyword evidence="12" id="KW-1185">Reference proteome</keyword>
<dbReference type="Pfam" id="PF00110">
    <property type="entry name" value="wnt"/>
    <property type="match status" value="1"/>
</dbReference>
<keyword evidence="3 10" id="KW-0217">Developmental protein</keyword>
<comment type="function">
    <text evidence="10">Ligand for members of the frizzled family of seven transmembrane receptors.</text>
</comment>
<evidence type="ECO:0000313" key="11">
    <source>
        <dbReference type="EMBL" id="KAJ7394692.1"/>
    </source>
</evidence>
<evidence type="ECO:0000256" key="2">
    <source>
        <dbReference type="ARBA" id="ARBA00005683"/>
    </source>
</evidence>
<proteinExistence type="inferred from homology"/>
<dbReference type="OrthoDB" id="5945655at2759"/>
<evidence type="ECO:0000256" key="9">
    <source>
        <dbReference type="ARBA" id="ARBA00023288"/>
    </source>
</evidence>
<dbReference type="GO" id="GO:0030182">
    <property type="term" value="P:neuron differentiation"/>
    <property type="evidence" value="ECO:0007669"/>
    <property type="project" value="TreeGrafter"/>
</dbReference>
<comment type="similarity">
    <text evidence="2 10">Belongs to the Wnt family.</text>
</comment>
<dbReference type="EMBL" id="MU825396">
    <property type="protein sequence ID" value="KAJ7394692.1"/>
    <property type="molecule type" value="Genomic_DNA"/>
</dbReference>
<keyword evidence="6 10" id="KW-0879">Wnt signaling pathway</keyword>
<dbReference type="GO" id="GO:0045165">
    <property type="term" value="P:cell fate commitment"/>
    <property type="evidence" value="ECO:0007669"/>
    <property type="project" value="TreeGrafter"/>
</dbReference>
<keyword evidence="7" id="KW-1015">Disulfide bond</keyword>
<dbReference type="GO" id="GO:0060070">
    <property type="term" value="P:canonical Wnt signaling pathway"/>
    <property type="evidence" value="ECO:0007669"/>
    <property type="project" value="TreeGrafter"/>
</dbReference>
<reference evidence="11" key="1">
    <citation type="submission" date="2023-01" db="EMBL/GenBank/DDBJ databases">
        <title>Genome assembly of the deep-sea coral Lophelia pertusa.</title>
        <authorList>
            <person name="Herrera S."/>
            <person name="Cordes E."/>
        </authorList>
    </citation>
    <scope>NUCLEOTIDE SEQUENCE</scope>
    <source>
        <strain evidence="11">USNM1676648</strain>
        <tissue evidence="11">Polyp</tissue>
    </source>
</reference>
<keyword evidence="8" id="KW-0325">Glycoprotein</keyword>
<dbReference type="PROSITE" id="PS00246">
    <property type="entry name" value="WNT1"/>
    <property type="match status" value="1"/>
</dbReference>
<dbReference type="Proteomes" id="UP001163046">
    <property type="component" value="Unassembled WGS sequence"/>
</dbReference>
<comment type="caution">
    <text evidence="11">The sequence shown here is derived from an EMBL/GenBank/DDBJ whole genome shotgun (WGS) entry which is preliminary data.</text>
</comment>
<evidence type="ECO:0000256" key="10">
    <source>
        <dbReference type="RuleBase" id="RU003500"/>
    </source>
</evidence>
<dbReference type="GO" id="GO:0005615">
    <property type="term" value="C:extracellular space"/>
    <property type="evidence" value="ECO:0007669"/>
    <property type="project" value="TreeGrafter"/>
</dbReference>
<keyword evidence="9" id="KW-0449">Lipoprotein</keyword>
<sequence>MDSVKFGATIAVQECQHQFRYRRWNCTTVQFEKSPVFGNSVNGGTREAAFVHSISSAGVAYAVTHSCSAGNLGRKCGCDQKYTGMSDDGWKWAGCSDDIEFGIEFSKTFVDARERGRKAENPSRVVMNLHNNDAGRMAVKKFMKIQCKCHGVSGSCNVKTCWRSLPNFRLVGDHIKEKFDGATEVEIKLIGSRRVLVPRNRNYKPHTIVDLVYLDRSPDFCTANPSTGSLGTQGRFCNRTSQAIDGCELMCCNRGYTTHLEARIERCDCKFHWCCFVRCRECQRRVEVSICK</sequence>
<evidence type="ECO:0000256" key="5">
    <source>
        <dbReference type="ARBA" id="ARBA00022530"/>
    </source>
</evidence>
<dbReference type="InterPro" id="IPR018161">
    <property type="entry name" value="Wnt_CS"/>
</dbReference>
<dbReference type="SMART" id="SM00097">
    <property type="entry name" value="WNT1"/>
    <property type="match status" value="1"/>
</dbReference>
<gene>
    <name evidence="11" type="primary">WNT4</name>
    <name evidence="11" type="ORF">OS493_000517</name>
</gene>
<dbReference type="GO" id="GO:0005109">
    <property type="term" value="F:frizzled binding"/>
    <property type="evidence" value="ECO:0007669"/>
    <property type="project" value="TreeGrafter"/>
</dbReference>